<dbReference type="GO" id="GO:0009307">
    <property type="term" value="P:DNA restriction-modification system"/>
    <property type="evidence" value="ECO:0007669"/>
    <property type="project" value="UniProtKB-KW"/>
</dbReference>
<evidence type="ECO:0000256" key="2">
    <source>
        <dbReference type="ARBA" id="ARBA00022603"/>
    </source>
</evidence>
<dbReference type="GO" id="GO:0032259">
    <property type="term" value="P:methylation"/>
    <property type="evidence" value="ECO:0007669"/>
    <property type="project" value="UniProtKB-KW"/>
</dbReference>
<dbReference type="RefSeq" id="WP_167680495.1">
    <property type="nucleotide sequence ID" value="NZ_CP050315.1"/>
</dbReference>
<evidence type="ECO:0000256" key="5">
    <source>
        <dbReference type="ARBA" id="ARBA00022747"/>
    </source>
</evidence>
<protein>
    <recommendedName>
        <fullName evidence="1">DNA (cytosine-5-)-methyltransferase</fullName>
        <ecNumber evidence="1">2.1.1.37</ecNumber>
    </recommendedName>
</protein>
<dbReference type="SUPFAM" id="SSF53335">
    <property type="entry name" value="S-adenosyl-L-methionine-dependent methyltransferases"/>
    <property type="match status" value="1"/>
</dbReference>
<evidence type="ECO:0000256" key="1">
    <source>
        <dbReference type="ARBA" id="ARBA00011975"/>
    </source>
</evidence>
<dbReference type="GO" id="GO:0003886">
    <property type="term" value="F:DNA (cytosine-5-)-methyltransferase activity"/>
    <property type="evidence" value="ECO:0007669"/>
    <property type="project" value="UniProtKB-EC"/>
</dbReference>
<sequence>MRAKQHGYYKVGTNKGVPRIWLQGGNLTASNFHKGQPFETVFNIDTRTIVLRLLDTPNENCRFVSGRVNNKTKIVTPIIELAKSKLIDITGQATKVRVDFYENEIHISIHHLDCKIEEREARLKRNVTNGEITKGVVCVGIGVSAAAGHDALSSQLHCKTKFVVDRERKYLDLLTQNNHAIDGTTKIFEASLEEIEPELLDYVDILSFSLPCSGMSLSGRSKNRIKIPEEHATDATAVFGLIKIIDACNPSILVSENVVPAMHSATYVLLKSLLAMYGYNIAERTLSSEQTNSFENRERYWFVATSQNLPTVDLANFPKFAPKYSNLASLLDCIPHASNMWKSTKEKIRKAAVNKAAGKGFGFNLVDPNITQRIGTIGKGYQKDRATECHIAGPNNTMRLLTPSELARAQSVPAHLIQNVCDSTAYEGLGQGVDFLQAFGIFQCLLRDVLTN</sequence>
<dbReference type="EMBL" id="CP050315">
    <property type="protein sequence ID" value="QIR16667.1"/>
    <property type="molecule type" value="Genomic_DNA"/>
</dbReference>
<dbReference type="Gene3D" id="3.90.120.30">
    <property type="match status" value="1"/>
</dbReference>
<dbReference type="PANTHER" id="PTHR46098:SF1">
    <property type="entry name" value="TRNA (CYTOSINE(38)-C(5))-METHYLTRANSFERASE"/>
    <property type="match status" value="1"/>
</dbReference>
<dbReference type="EC" id="2.1.1.37" evidence="1"/>
<keyword evidence="2 7" id="KW-0489">Methyltransferase</keyword>
<dbReference type="Gene3D" id="3.40.50.150">
    <property type="entry name" value="Vaccinia Virus protein VP39"/>
    <property type="match status" value="1"/>
</dbReference>
<keyword evidence="7" id="KW-0614">Plasmid</keyword>
<dbReference type="PANTHER" id="PTHR46098">
    <property type="entry name" value="TRNA (CYTOSINE(38)-C(5))-METHYLTRANSFERASE"/>
    <property type="match status" value="1"/>
</dbReference>
<keyword evidence="4" id="KW-0949">S-adenosyl-L-methionine</keyword>
<organism evidence="7 8">
    <name type="scientific">Shewanella aestuarii</name>
    <dbReference type="NCBI Taxonomy" id="1028752"/>
    <lineage>
        <taxon>Bacteria</taxon>
        <taxon>Pseudomonadati</taxon>
        <taxon>Pseudomonadota</taxon>
        <taxon>Gammaproteobacteria</taxon>
        <taxon>Alteromonadales</taxon>
        <taxon>Shewanellaceae</taxon>
        <taxon>Shewanella</taxon>
    </lineage>
</organism>
<accession>A0A6G9QRL1</accession>
<dbReference type="KEGG" id="saes:HBH39_19530"/>
<keyword evidence="8" id="KW-1185">Reference proteome</keyword>
<comment type="catalytic activity">
    <reaction evidence="6">
        <text>a 2'-deoxycytidine in DNA + S-adenosyl-L-methionine = a 5-methyl-2'-deoxycytidine in DNA + S-adenosyl-L-homocysteine + H(+)</text>
        <dbReference type="Rhea" id="RHEA:13681"/>
        <dbReference type="Rhea" id="RHEA-COMP:11369"/>
        <dbReference type="Rhea" id="RHEA-COMP:11370"/>
        <dbReference type="ChEBI" id="CHEBI:15378"/>
        <dbReference type="ChEBI" id="CHEBI:57856"/>
        <dbReference type="ChEBI" id="CHEBI:59789"/>
        <dbReference type="ChEBI" id="CHEBI:85452"/>
        <dbReference type="ChEBI" id="CHEBI:85454"/>
        <dbReference type="EC" id="2.1.1.37"/>
    </reaction>
</comment>
<evidence type="ECO:0000313" key="8">
    <source>
        <dbReference type="Proteomes" id="UP000502608"/>
    </source>
</evidence>
<dbReference type="REBASE" id="401310">
    <property type="entry name" value="M.SaePN3F2ORF19530P"/>
</dbReference>
<dbReference type="Pfam" id="PF00145">
    <property type="entry name" value="DNA_methylase"/>
    <property type="match status" value="1"/>
</dbReference>
<reference evidence="7 8" key="1">
    <citation type="submission" date="2020-03" db="EMBL/GenBank/DDBJ databases">
        <title>Complete genome sequence of Shewanella sp.</title>
        <authorList>
            <person name="Kim Y.-S."/>
            <person name="Kim S.-J."/>
            <person name="Jung H.-K."/>
            <person name="Kim K.-H."/>
        </authorList>
    </citation>
    <scope>NUCLEOTIDE SEQUENCE [LARGE SCALE GENOMIC DNA]</scope>
    <source>
        <strain evidence="7 8">PN3F2</strain>
        <plasmid evidence="7 8">pPN3F2_2</plasmid>
    </source>
</reference>
<dbReference type="InterPro" id="IPR001525">
    <property type="entry name" value="C5_MeTfrase"/>
</dbReference>
<dbReference type="InterPro" id="IPR029063">
    <property type="entry name" value="SAM-dependent_MTases_sf"/>
</dbReference>
<geneLocation type="plasmid" evidence="7 8">
    <name>pPN3F2_2</name>
</geneLocation>
<dbReference type="Proteomes" id="UP000502608">
    <property type="component" value="Plasmid pPN3F2_2"/>
</dbReference>
<evidence type="ECO:0000256" key="6">
    <source>
        <dbReference type="ARBA" id="ARBA00047422"/>
    </source>
</evidence>
<keyword evidence="3 7" id="KW-0808">Transferase</keyword>
<proteinExistence type="predicted"/>
<gene>
    <name evidence="7" type="ORF">HBH39_19530</name>
</gene>
<evidence type="ECO:0000256" key="3">
    <source>
        <dbReference type="ARBA" id="ARBA00022679"/>
    </source>
</evidence>
<name>A0A6G9QRL1_9GAMM</name>
<dbReference type="InterPro" id="IPR050750">
    <property type="entry name" value="C5-MTase"/>
</dbReference>
<dbReference type="AlphaFoldDB" id="A0A6G9QRL1"/>
<keyword evidence="5" id="KW-0680">Restriction system</keyword>
<evidence type="ECO:0000256" key="4">
    <source>
        <dbReference type="ARBA" id="ARBA00022691"/>
    </source>
</evidence>
<evidence type="ECO:0000313" key="7">
    <source>
        <dbReference type="EMBL" id="QIR16667.1"/>
    </source>
</evidence>